<feature type="signal peptide" evidence="1">
    <location>
        <begin position="1"/>
        <end position="21"/>
    </location>
</feature>
<reference evidence="3" key="1">
    <citation type="submission" date="2017-09" db="EMBL/GenBank/DDBJ databases">
        <title>Depth-based differentiation of microbial function through sediment-hosted aquifers and enrichment of novel symbionts in the deep terrestrial subsurface.</title>
        <authorList>
            <person name="Probst A.J."/>
            <person name="Ladd B."/>
            <person name="Jarett J.K."/>
            <person name="Geller-Mcgrath D.E."/>
            <person name="Sieber C.M.K."/>
            <person name="Emerson J.B."/>
            <person name="Anantharaman K."/>
            <person name="Thomas B.C."/>
            <person name="Malmstrom R."/>
            <person name="Stieglmeier M."/>
            <person name="Klingl A."/>
            <person name="Woyke T."/>
            <person name="Ryan C.M."/>
            <person name="Banfield J.F."/>
        </authorList>
    </citation>
    <scope>NUCLEOTIDE SEQUENCE [LARGE SCALE GENOMIC DNA]</scope>
</reference>
<comment type="caution">
    <text evidence="2">The sequence shown here is derived from an EMBL/GenBank/DDBJ whole genome shotgun (WGS) entry which is preliminary data.</text>
</comment>
<name>A0A2H0XAE7_UNCKA</name>
<protein>
    <recommendedName>
        <fullName evidence="4">YkuD domain-containing protein</fullName>
    </recommendedName>
</protein>
<evidence type="ECO:0000313" key="2">
    <source>
        <dbReference type="EMBL" id="PIS21903.1"/>
    </source>
</evidence>
<gene>
    <name evidence="2" type="ORF">COT51_00330</name>
</gene>
<evidence type="ECO:0000256" key="1">
    <source>
        <dbReference type="SAM" id="SignalP"/>
    </source>
</evidence>
<evidence type="ECO:0008006" key="4">
    <source>
        <dbReference type="Google" id="ProtNLM"/>
    </source>
</evidence>
<keyword evidence="1" id="KW-0732">Signal</keyword>
<sequence length="237" mass="26320">MKKMLILAFVLLMLVPLTVSAAGPRVDMTMTIEAPEMIVVVQAGDEFITFTHKNGLPVTKSVPVADQYILSARNSMAYDIFVLEGANQDELIAASWWPGRPYTANRAVVDHTGTFTILRELRPKTGYSVGIAPVVVGNQLQLRVVNPQMICVVQDVSLFATFWSRPQGVTRTMLTAGPYKLSARNSTPMNVLVFDEDLVLVGRSFHRGDPYTRFRATVPGPGMYWIFQQYVPPQLAN</sequence>
<accession>A0A2H0XAE7</accession>
<proteinExistence type="predicted"/>
<dbReference type="AlphaFoldDB" id="A0A2H0XAE7"/>
<dbReference type="Proteomes" id="UP000231098">
    <property type="component" value="Unassembled WGS sequence"/>
</dbReference>
<organism evidence="2 3">
    <name type="scientific">candidate division WWE3 bacterium CG08_land_8_20_14_0_20_41_15</name>
    <dbReference type="NCBI Taxonomy" id="1975086"/>
    <lineage>
        <taxon>Bacteria</taxon>
        <taxon>Katanobacteria</taxon>
    </lineage>
</organism>
<dbReference type="EMBL" id="PEYV01000005">
    <property type="protein sequence ID" value="PIS21903.1"/>
    <property type="molecule type" value="Genomic_DNA"/>
</dbReference>
<evidence type="ECO:0000313" key="3">
    <source>
        <dbReference type="Proteomes" id="UP000231098"/>
    </source>
</evidence>
<feature type="chain" id="PRO_5013877119" description="YkuD domain-containing protein" evidence="1">
    <location>
        <begin position="22"/>
        <end position="237"/>
    </location>
</feature>